<name>A0A0F3GUM4_9BACT</name>
<protein>
    <submittedName>
        <fullName evidence="3">Secreted protein containing DUF1566</fullName>
    </submittedName>
</protein>
<dbReference type="PANTHER" id="PTHR35812">
    <property type="entry name" value="LIPOPROTEIN"/>
    <property type="match status" value="1"/>
</dbReference>
<dbReference type="PANTHER" id="PTHR35812:SF1">
    <property type="entry name" value="LIPOPROTEIN"/>
    <property type="match status" value="1"/>
</dbReference>
<comment type="caution">
    <text evidence="3">The sequence shown here is derived from an EMBL/GenBank/DDBJ whole genome shotgun (WGS) entry which is preliminary data.</text>
</comment>
<reference evidence="3 4" key="1">
    <citation type="submission" date="2015-02" db="EMBL/GenBank/DDBJ databases">
        <title>Single-cell genomics of uncultivated deep-branching MTB reveals a conserved set of magnetosome genes.</title>
        <authorList>
            <person name="Kolinko S."/>
            <person name="Richter M."/>
            <person name="Glockner F.O."/>
            <person name="Brachmann A."/>
            <person name="Schuler D."/>
        </authorList>
    </citation>
    <scope>NUCLEOTIDE SEQUENCE [LARGE SCALE GENOMIC DNA]</scope>
    <source>
        <strain evidence="3">TM-1</strain>
    </source>
</reference>
<dbReference type="Pfam" id="PF07603">
    <property type="entry name" value="Lcl_C"/>
    <property type="match status" value="1"/>
</dbReference>
<keyword evidence="4" id="KW-1185">Reference proteome</keyword>
<keyword evidence="1" id="KW-0732">Signal</keyword>
<evidence type="ECO:0000313" key="4">
    <source>
        <dbReference type="Proteomes" id="UP000033423"/>
    </source>
</evidence>
<feature type="chain" id="PRO_5002461221" evidence="1">
    <location>
        <begin position="17"/>
        <end position="150"/>
    </location>
</feature>
<feature type="non-terminal residue" evidence="3">
    <location>
        <position position="150"/>
    </location>
</feature>
<accession>A0A0F3GUM4</accession>
<gene>
    <name evidence="3" type="ORF">MBAV_003428</name>
</gene>
<dbReference type="Proteomes" id="UP000033423">
    <property type="component" value="Unassembled WGS sequence"/>
</dbReference>
<evidence type="ECO:0000259" key="2">
    <source>
        <dbReference type="Pfam" id="PF07603"/>
    </source>
</evidence>
<proteinExistence type="predicted"/>
<evidence type="ECO:0000313" key="3">
    <source>
        <dbReference type="EMBL" id="KJU84378.1"/>
    </source>
</evidence>
<dbReference type="AlphaFoldDB" id="A0A0F3GUM4"/>
<dbReference type="InterPro" id="IPR011460">
    <property type="entry name" value="Lcl_C"/>
</dbReference>
<dbReference type="EMBL" id="LACI01001492">
    <property type="protein sequence ID" value="KJU84378.1"/>
    <property type="molecule type" value="Genomic_DNA"/>
</dbReference>
<feature type="signal peptide" evidence="1">
    <location>
        <begin position="1"/>
        <end position="16"/>
    </location>
</feature>
<evidence type="ECO:0000256" key="1">
    <source>
        <dbReference type="SAM" id="SignalP"/>
    </source>
</evidence>
<sequence length="150" mass="16140">MLVCLALFASVTTLFAAGTINLPQTGQTTSYALGDDGALKIGVAWPNPRFTGNIDQTVTDTLTGLVWPKDASTPTVNGCTGGTKTWQAALDYVACLNSAVYLGYTDWRLPNINELQSITTAEQADPVTWLNLQSFTNVKSCDYWSSTTYA</sequence>
<organism evidence="3 4">
    <name type="scientific">Candidatus Magnetobacterium bavaricum</name>
    <dbReference type="NCBI Taxonomy" id="29290"/>
    <lineage>
        <taxon>Bacteria</taxon>
        <taxon>Pseudomonadati</taxon>
        <taxon>Nitrospirota</taxon>
        <taxon>Thermodesulfovibrionia</taxon>
        <taxon>Thermodesulfovibrionales</taxon>
        <taxon>Candidatus Magnetobacteriaceae</taxon>
        <taxon>Candidatus Magnetobacterium</taxon>
    </lineage>
</organism>
<feature type="domain" description="Lcl C-terminal" evidence="2">
    <location>
        <begin position="56"/>
        <end position="149"/>
    </location>
</feature>